<feature type="transmembrane region" description="Helical" evidence="11">
    <location>
        <begin position="51"/>
        <end position="72"/>
    </location>
</feature>
<dbReference type="SMART" id="SM00387">
    <property type="entry name" value="HATPase_c"/>
    <property type="match status" value="1"/>
</dbReference>
<dbReference type="PANTHER" id="PTHR45453">
    <property type="entry name" value="PHOSPHATE REGULON SENSOR PROTEIN PHOR"/>
    <property type="match status" value="1"/>
</dbReference>
<evidence type="ECO:0000259" key="12">
    <source>
        <dbReference type="PROSITE" id="PS50109"/>
    </source>
</evidence>
<dbReference type="RefSeq" id="WP_118380285.1">
    <property type="nucleotide sequence ID" value="NZ_CABJFJ010000001.1"/>
</dbReference>
<evidence type="ECO:0000256" key="8">
    <source>
        <dbReference type="ARBA" id="ARBA00022989"/>
    </source>
</evidence>
<comment type="subcellular location">
    <subcellularLocation>
        <location evidence="2">Cell membrane</location>
        <topology evidence="2">Multi-pass membrane protein</topology>
    </subcellularLocation>
</comment>
<evidence type="ECO:0000256" key="6">
    <source>
        <dbReference type="ARBA" id="ARBA00022692"/>
    </source>
</evidence>
<sequence length="348" mass="41084">MRIKEKAKERLLLQESICSFLKIRKVPIIIFTGIVVIFGILFYLYDIPFDAIIYGCELSFVWCAVCLFIDFYKYYKRHKLLHINREQFLDDAEQLPKHMDIIEYDYQELAKELYQAKQELISKNRIAKKELLDYYGMWVHQIKTPIAALDILLQNTEQMLYQLDEKEMMQETISVSDMKMELFKIEQYVEMALNYLRVEDISSDLVFKKHELDDMVRQVIRKYAKIFISKKIKMDFIPTKACIVTDEKWFIFVLEQIISNALKYTKKGQISIYMKEKALVIEDTGIGIPAEDLPRIFEKGFTGYNGRENKKSTGIGLYLCKNIMDKLQWIITVDSKVGSGTKIYLTKM</sequence>
<dbReference type="InterPro" id="IPR005467">
    <property type="entry name" value="His_kinase_dom"/>
</dbReference>
<evidence type="ECO:0000256" key="9">
    <source>
        <dbReference type="ARBA" id="ARBA00023012"/>
    </source>
</evidence>
<evidence type="ECO:0000313" key="13">
    <source>
        <dbReference type="EMBL" id="RHC67986.1"/>
    </source>
</evidence>
<name>A0A414B9D7_9FIRM</name>
<dbReference type="InterPro" id="IPR003594">
    <property type="entry name" value="HATPase_dom"/>
</dbReference>
<keyword evidence="5" id="KW-0808">Transferase</keyword>
<dbReference type="GO" id="GO:0005886">
    <property type="term" value="C:plasma membrane"/>
    <property type="evidence" value="ECO:0007669"/>
    <property type="project" value="UniProtKB-SubCell"/>
</dbReference>
<evidence type="ECO:0000256" key="3">
    <source>
        <dbReference type="ARBA" id="ARBA00012438"/>
    </source>
</evidence>
<dbReference type="SUPFAM" id="SSF55874">
    <property type="entry name" value="ATPase domain of HSP90 chaperone/DNA topoisomerase II/histidine kinase"/>
    <property type="match status" value="1"/>
</dbReference>
<dbReference type="PROSITE" id="PS50109">
    <property type="entry name" value="HIS_KIN"/>
    <property type="match status" value="1"/>
</dbReference>
<dbReference type="PANTHER" id="PTHR45453:SF2">
    <property type="entry name" value="HISTIDINE KINASE"/>
    <property type="match status" value="1"/>
</dbReference>
<dbReference type="Gene3D" id="3.30.565.10">
    <property type="entry name" value="Histidine kinase-like ATPase, C-terminal domain"/>
    <property type="match status" value="1"/>
</dbReference>
<accession>A0A414B9D7</accession>
<evidence type="ECO:0000256" key="1">
    <source>
        <dbReference type="ARBA" id="ARBA00000085"/>
    </source>
</evidence>
<dbReference type="InterPro" id="IPR004358">
    <property type="entry name" value="Sig_transdc_His_kin-like_C"/>
</dbReference>
<dbReference type="EC" id="2.7.13.3" evidence="3"/>
<dbReference type="GO" id="GO:0016036">
    <property type="term" value="P:cellular response to phosphate starvation"/>
    <property type="evidence" value="ECO:0007669"/>
    <property type="project" value="TreeGrafter"/>
</dbReference>
<feature type="domain" description="Histidine kinase" evidence="12">
    <location>
        <begin position="137"/>
        <end position="348"/>
    </location>
</feature>
<evidence type="ECO:0000256" key="2">
    <source>
        <dbReference type="ARBA" id="ARBA00004651"/>
    </source>
</evidence>
<reference evidence="13 14" key="1">
    <citation type="submission" date="2018-08" db="EMBL/GenBank/DDBJ databases">
        <title>A genome reference for cultivated species of the human gut microbiota.</title>
        <authorList>
            <person name="Zou Y."/>
            <person name="Xue W."/>
            <person name="Luo G."/>
        </authorList>
    </citation>
    <scope>NUCLEOTIDE SEQUENCE [LARGE SCALE GENOMIC DNA]</scope>
    <source>
        <strain evidence="13 14">AM34-3LB</strain>
    </source>
</reference>
<keyword evidence="9" id="KW-0902">Two-component regulatory system</keyword>
<evidence type="ECO:0000256" key="5">
    <source>
        <dbReference type="ARBA" id="ARBA00022679"/>
    </source>
</evidence>
<dbReference type="InterPro" id="IPR050351">
    <property type="entry name" value="BphY/WalK/GraS-like"/>
</dbReference>
<keyword evidence="8 11" id="KW-1133">Transmembrane helix</keyword>
<dbReference type="InterPro" id="IPR036890">
    <property type="entry name" value="HATPase_C_sf"/>
</dbReference>
<evidence type="ECO:0000313" key="14">
    <source>
        <dbReference type="Proteomes" id="UP000284621"/>
    </source>
</evidence>
<evidence type="ECO:0000256" key="7">
    <source>
        <dbReference type="ARBA" id="ARBA00022777"/>
    </source>
</evidence>
<dbReference type="AlphaFoldDB" id="A0A414B9D7"/>
<comment type="catalytic activity">
    <reaction evidence="1">
        <text>ATP + protein L-histidine = ADP + protein N-phospho-L-histidine.</text>
        <dbReference type="EC" id="2.7.13.3"/>
    </reaction>
</comment>
<keyword evidence="10 11" id="KW-0472">Membrane</keyword>
<dbReference type="EMBL" id="QSID01000001">
    <property type="protein sequence ID" value="RHC67986.1"/>
    <property type="molecule type" value="Genomic_DNA"/>
</dbReference>
<gene>
    <name evidence="13" type="ORF">DW833_00290</name>
</gene>
<keyword evidence="4" id="KW-1003">Cell membrane</keyword>
<comment type="caution">
    <text evidence="13">The sequence shown here is derived from an EMBL/GenBank/DDBJ whole genome shotgun (WGS) entry which is preliminary data.</text>
</comment>
<evidence type="ECO:0000256" key="10">
    <source>
        <dbReference type="ARBA" id="ARBA00023136"/>
    </source>
</evidence>
<protein>
    <recommendedName>
        <fullName evidence="3">histidine kinase</fullName>
        <ecNumber evidence="3">2.7.13.3</ecNumber>
    </recommendedName>
</protein>
<keyword evidence="14" id="KW-1185">Reference proteome</keyword>
<dbReference type="PRINTS" id="PR00344">
    <property type="entry name" value="BCTRLSENSOR"/>
</dbReference>
<keyword evidence="7 13" id="KW-0418">Kinase</keyword>
<dbReference type="GO" id="GO:0004721">
    <property type="term" value="F:phosphoprotein phosphatase activity"/>
    <property type="evidence" value="ECO:0007669"/>
    <property type="project" value="TreeGrafter"/>
</dbReference>
<proteinExistence type="predicted"/>
<keyword evidence="6 11" id="KW-0812">Transmembrane</keyword>
<feature type="transmembrane region" description="Helical" evidence="11">
    <location>
        <begin position="26"/>
        <end position="45"/>
    </location>
</feature>
<evidence type="ECO:0000256" key="4">
    <source>
        <dbReference type="ARBA" id="ARBA00022475"/>
    </source>
</evidence>
<dbReference type="GO" id="GO:0000155">
    <property type="term" value="F:phosphorelay sensor kinase activity"/>
    <property type="evidence" value="ECO:0007669"/>
    <property type="project" value="TreeGrafter"/>
</dbReference>
<dbReference type="Proteomes" id="UP000284621">
    <property type="component" value="Unassembled WGS sequence"/>
</dbReference>
<dbReference type="Pfam" id="PF02518">
    <property type="entry name" value="HATPase_c"/>
    <property type="match status" value="1"/>
</dbReference>
<organism evidence="13 14">
    <name type="scientific">Anaerobutyricum hallii</name>
    <dbReference type="NCBI Taxonomy" id="39488"/>
    <lineage>
        <taxon>Bacteria</taxon>
        <taxon>Bacillati</taxon>
        <taxon>Bacillota</taxon>
        <taxon>Clostridia</taxon>
        <taxon>Lachnospirales</taxon>
        <taxon>Lachnospiraceae</taxon>
        <taxon>Anaerobutyricum</taxon>
    </lineage>
</organism>
<evidence type="ECO:0000256" key="11">
    <source>
        <dbReference type="SAM" id="Phobius"/>
    </source>
</evidence>